<comment type="caution">
    <text evidence="2">The sequence shown here is derived from an EMBL/GenBank/DDBJ whole genome shotgun (WGS) entry which is preliminary data.</text>
</comment>
<name>A0A941IBB4_9BACI</name>
<reference evidence="2" key="1">
    <citation type="submission" date="2021-04" db="EMBL/GenBank/DDBJ databases">
        <title>Isolation and polyphasic classification of algal microorganism.</title>
        <authorList>
            <person name="Wang S."/>
        </authorList>
    </citation>
    <scope>NUCLEOTIDE SEQUENCE</scope>
    <source>
        <strain evidence="2">720a</strain>
    </source>
</reference>
<protein>
    <recommendedName>
        <fullName evidence="4">YppG-like protein</fullName>
    </recommendedName>
</protein>
<evidence type="ECO:0000256" key="1">
    <source>
        <dbReference type="SAM" id="MobiDB-lite"/>
    </source>
</evidence>
<evidence type="ECO:0000313" key="2">
    <source>
        <dbReference type="EMBL" id="MBR7796232.1"/>
    </source>
</evidence>
<organism evidence="2 3">
    <name type="scientific">Virgibacillus salarius</name>
    <dbReference type="NCBI Taxonomy" id="447199"/>
    <lineage>
        <taxon>Bacteria</taxon>
        <taxon>Bacillati</taxon>
        <taxon>Bacillota</taxon>
        <taxon>Bacilli</taxon>
        <taxon>Bacillales</taxon>
        <taxon>Bacillaceae</taxon>
        <taxon>Virgibacillus</taxon>
    </lineage>
</organism>
<feature type="region of interest" description="Disordered" evidence="1">
    <location>
        <begin position="85"/>
        <end position="104"/>
    </location>
</feature>
<dbReference type="Proteomes" id="UP000675284">
    <property type="component" value="Unassembled WGS sequence"/>
</dbReference>
<gene>
    <name evidence="2" type="ORF">KCX74_09265</name>
</gene>
<accession>A0A941IBB4</accession>
<evidence type="ECO:0000313" key="3">
    <source>
        <dbReference type="Proteomes" id="UP000675284"/>
    </source>
</evidence>
<dbReference type="InterPro" id="IPR025555">
    <property type="entry name" value="YppG"/>
</dbReference>
<sequence length="140" mass="16421">MYNRPYFDHVYNHYDGQRNYPYPQPTSHYMNIDPEQQNFHQTIQQSFQSYYPQTPYDYFTKPQQPMSWPGIKSQASQPNFQQEMHNMHAPENSGQAQQPGEAGQQLDLDKMLSTVGQLANTYHQVSPIVKQFGSLIKAFR</sequence>
<feature type="compositionally biased region" description="Low complexity" evidence="1">
    <location>
        <begin position="94"/>
        <end position="104"/>
    </location>
</feature>
<evidence type="ECO:0008006" key="4">
    <source>
        <dbReference type="Google" id="ProtNLM"/>
    </source>
</evidence>
<dbReference type="Pfam" id="PF14179">
    <property type="entry name" value="YppG"/>
    <property type="match status" value="1"/>
</dbReference>
<dbReference type="AlphaFoldDB" id="A0A941IBB4"/>
<dbReference type="RefSeq" id="WP_051388271.1">
    <property type="nucleotide sequence ID" value="NZ_BAAACY010000168.1"/>
</dbReference>
<proteinExistence type="predicted"/>
<keyword evidence="3" id="KW-1185">Reference proteome</keyword>
<dbReference type="EMBL" id="JAGSOT010000023">
    <property type="protein sequence ID" value="MBR7796232.1"/>
    <property type="molecule type" value="Genomic_DNA"/>
</dbReference>